<dbReference type="AlphaFoldDB" id="A0A3B0U121"/>
<dbReference type="EMBL" id="UOEQ01000393">
    <property type="protein sequence ID" value="VAW22043.1"/>
    <property type="molecule type" value="Genomic_DNA"/>
</dbReference>
<dbReference type="GO" id="GO:0016226">
    <property type="term" value="P:iron-sulfur cluster assembly"/>
    <property type="evidence" value="ECO:0007669"/>
    <property type="project" value="TreeGrafter"/>
</dbReference>
<sequence length="181" mass="19810">HSDARNIHFSDPKNNLGFRIIAEKAASKNWIESADDFSARRINLGIVQLGEDFTSDNLFPHDIGMDLLDGIDFSKGCYVGQEVVSRMRHRGNTRKRPVIVTFNEADQSAINSETIESCKEILLDGKKIGNVGRIVDGKAVAIARLDRLSAATAKSAQIGGLSVTLATPSWASYDFTLDSEK</sequence>
<feature type="domain" description="CAF17 C-terminal" evidence="4">
    <location>
        <begin position="94"/>
        <end position="172"/>
    </location>
</feature>
<protein>
    <submittedName>
        <fullName evidence="5">tRNA-modifying protein YgfZ</fullName>
    </submittedName>
</protein>
<feature type="non-terminal residue" evidence="5">
    <location>
        <position position="1"/>
    </location>
</feature>
<dbReference type="Gene3D" id="2.40.30.160">
    <property type="match status" value="1"/>
</dbReference>
<proteinExistence type="predicted"/>
<keyword evidence="2" id="KW-0809">Transit peptide</keyword>
<dbReference type="InterPro" id="IPR045179">
    <property type="entry name" value="YgfZ/GcvT"/>
</dbReference>
<dbReference type="PANTHER" id="PTHR22602">
    <property type="entry name" value="TRANSFERASE CAF17, MITOCHONDRIAL-RELATED"/>
    <property type="match status" value="1"/>
</dbReference>
<gene>
    <name evidence="5" type="ORF">MNBD_ALPHA11-889</name>
</gene>
<evidence type="ECO:0000256" key="2">
    <source>
        <dbReference type="ARBA" id="ARBA00022946"/>
    </source>
</evidence>
<comment type="subcellular location">
    <subcellularLocation>
        <location evidence="1">Mitochondrion</location>
    </subcellularLocation>
</comment>
<dbReference type="SUPFAM" id="SSF103025">
    <property type="entry name" value="Folate-binding domain"/>
    <property type="match status" value="1"/>
</dbReference>
<dbReference type="InterPro" id="IPR017703">
    <property type="entry name" value="YgfZ/GCV_T_CS"/>
</dbReference>
<dbReference type="PANTHER" id="PTHR22602:SF0">
    <property type="entry name" value="TRANSFERASE CAF17, MITOCHONDRIAL-RELATED"/>
    <property type="match status" value="1"/>
</dbReference>
<dbReference type="InterPro" id="IPR057460">
    <property type="entry name" value="CAF17_C"/>
</dbReference>
<evidence type="ECO:0000256" key="3">
    <source>
        <dbReference type="ARBA" id="ARBA00023128"/>
    </source>
</evidence>
<organism evidence="5">
    <name type="scientific">hydrothermal vent metagenome</name>
    <dbReference type="NCBI Taxonomy" id="652676"/>
    <lineage>
        <taxon>unclassified sequences</taxon>
        <taxon>metagenomes</taxon>
        <taxon>ecological metagenomes</taxon>
    </lineage>
</organism>
<dbReference type="Pfam" id="PF25455">
    <property type="entry name" value="Beta-barrel_CAF17_C"/>
    <property type="match status" value="1"/>
</dbReference>
<accession>A0A3B0U121</accession>
<name>A0A3B0U121_9ZZZZ</name>
<dbReference type="NCBIfam" id="TIGR03317">
    <property type="entry name" value="ygfZ_signature"/>
    <property type="match status" value="1"/>
</dbReference>
<keyword evidence="3" id="KW-0496">Mitochondrion</keyword>
<evidence type="ECO:0000259" key="4">
    <source>
        <dbReference type="Pfam" id="PF25455"/>
    </source>
</evidence>
<reference evidence="5" key="1">
    <citation type="submission" date="2018-06" db="EMBL/GenBank/DDBJ databases">
        <authorList>
            <person name="Zhirakovskaya E."/>
        </authorList>
    </citation>
    <scope>NUCLEOTIDE SEQUENCE</scope>
</reference>
<evidence type="ECO:0000313" key="5">
    <source>
        <dbReference type="EMBL" id="VAW22043.1"/>
    </source>
</evidence>
<evidence type="ECO:0000256" key="1">
    <source>
        <dbReference type="ARBA" id="ARBA00004173"/>
    </source>
</evidence>